<organism evidence="3 4">
    <name type="scientific">Nocardioides daedukensis</name>
    <dbReference type="NCBI Taxonomy" id="634462"/>
    <lineage>
        <taxon>Bacteria</taxon>
        <taxon>Bacillati</taxon>
        <taxon>Actinomycetota</taxon>
        <taxon>Actinomycetes</taxon>
        <taxon>Propionibacteriales</taxon>
        <taxon>Nocardioidaceae</taxon>
        <taxon>Nocardioides</taxon>
    </lineage>
</organism>
<keyword evidence="2" id="KW-0732">Signal</keyword>
<accession>A0A7Y9RZI8</accession>
<feature type="transmembrane region" description="Helical" evidence="1">
    <location>
        <begin position="163"/>
        <end position="183"/>
    </location>
</feature>
<dbReference type="AlphaFoldDB" id="A0A7Y9RZI8"/>
<proteinExistence type="predicted"/>
<protein>
    <recommendedName>
        <fullName evidence="5">Tissue inhibitor of metalloproteinase</fullName>
    </recommendedName>
</protein>
<evidence type="ECO:0000313" key="4">
    <source>
        <dbReference type="Proteomes" id="UP000540656"/>
    </source>
</evidence>
<keyword evidence="1" id="KW-0472">Membrane</keyword>
<feature type="chain" id="PRO_5031432896" description="Tissue inhibitor of metalloproteinase" evidence="2">
    <location>
        <begin position="22"/>
        <end position="189"/>
    </location>
</feature>
<evidence type="ECO:0008006" key="5">
    <source>
        <dbReference type="Google" id="ProtNLM"/>
    </source>
</evidence>
<evidence type="ECO:0000313" key="3">
    <source>
        <dbReference type="EMBL" id="NYG59526.1"/>
    </source>
</evidence>
<keyword evidence="4" id="KW-1185">Reference proteome</keyword>
<feature type="signal peptide" evidence="2">
    <location>
        <begin position="1"/>
        <end position="21"/>
    </location>
</feature>
<reference evidence="3 4" key="1">
    <citation type="submission" date="2020-07" db="EMBL/GenBank/DDBJ databases">
        <title>Sequencing the genomes of 1000 actinobacteria strains.</title>
        <authorList>
            <person name="Klenk H.-P."/>
        </authorList>
    </citation>
    <scope>NUCLEOTIDE SEQUENCE [LARGE SCALE GENOMIC DNA]</scope>
    <source>
        <strain evidence="3 4">DSM 23819</strain>
    </source>
</reference>
<dbReference type="Proteomes" id="UP000540656">
    <property type="component" value="Unassembled WGS sequence"/>
</dbReference>
<gene>
    <name evidence="3" type="ORF">BJ980_002449</name>
</gene>
<name>A0A7Y9RZI8_9ACTN</name>
<keyword evidence="1" id="KW-0812">Transmembrane</keyword>
<comment type="caution">
    <text evidence="3">The sequence shown here is derived from an EMBL/GenBank/DDBJ whole genome shotgun (WGS) entry which is preliminary data.</text>
</comment>
<dbReference type="RefSeq" id="WP_179502566.1">
    <property type="nucleotide sequence ID" value="NZ_JACCAA010000001.1"/>
</dbReference>
<sequence length="189" mass="19863">MVLVLLALGLVAFGPAPTAFACDEPTLPFDRQVSRAEHIFTGTVTTSRIDPAQGGARRIYLVKIDKVHKGDGLEQSIRVASSTRTADCGLGKVASGDKVTFFVGAVKGNNYVEALSNEGTRAASSELDARIVAELSPKPAETDVEVKLTRVDDGQAPSVTRSIAPGLIIAMLGVVALVVGRLFGRPKPH</sequence>
<keyword evidence="1" id="KW-1133">Transmembrane helix</keyword>
<dbReference type="EMBL" id="JACCAA010000001">
    <property type="protein sequence ID" value="NYG59526.1"/>
    <property type="molecule type" value="Genomic_DNA"/>
</dbReference>
<evidence type="ECO:0000256" key="2">
    <source>
        <dbReference type="SAM" id="SignalP"/>
    </source>
</evidence>
<evidence type="ECO:0000256" key="1">
    <source>
        <dbReference type="SAM" id="Phobius"/>
    </source>
</evidence>